<comment type="caution">
    <text evidence="2">The sequence shown here is derived from an EMBL/GenBank/DDBJ whole genome shotgun (WGS) entry which is preliminary data.</text>
</comment>
<reference evidence="2" key="1">
    <citation type="journal article" date="2015" name="Nature">
        <title>Complex archaea that bridge the gap between prokaryotes and eukaryotes.</title>
        <authorList>
            <person name="Spang A."/>
            <person name="Saw J.H."/>
            <person name="Jorgensen S.L."/>
            <person name="Zaremba-Niedzwiedzka K."/>
            <person name="Martijn J."/>
            <person name="Lind A.E."/>
            <person name="van Eijk R."/>
            <person name="Schleper C."/>
            <person name="Guy L."/>
            <person name="Ettema T.J."/>
        </authorList>
    </citation>
    <scope>NUCLEOTIDE SEQUENCE</scope>
</reference>
<organism evidence="2">
    <name type="scientific">marine sediment metagenome</name>
    <dbReference type="NCBI Taxonomy" id="412755"/>
    <lineage>
        <taxon>unclassified sequences</taxon>
        <taxon>metagenomes</taxon>
        <taxon>ecological metagenomes</taxon>
    </lineage>
</organism>
<keyword evidence="1" id="KW-0472">Membrane</keyword>
<accession>A0A0F9TCH4</accession>
<dbReference type="EMBL" id="LAZR01000255">
    <property type="protein sequence ID" value="KKN78940.1"/>
    <property type="molecule type" value="Genomic_DNA"/>
</dbReference>
<sequence length="60" mass="6754">MTSVIFVLLAFVVIILIAFGIKRSDRKIFDILAYSIIGVGLLTGLFFLWFMMMFGKGYGV</sequence>
<evidence type="ECO:0000256" key="1">
    <source>
        <dbReference type="SAM" id="Phobius"/>
    </source>
</evidence>
<feature type="transmembrane region" description="Helical" evidence="1">
    <location>
        <begin position="6"/>
        <end position="24"/>
    </location>
</feature>
<gene>
    <name evidence="2" type="ORF">LCGC14_0345610</name>
</gene>
<feature type="transmembrane region" description="Helical" evidence="1">
    <location>
        <begin position="31"/>
        <end position="54"/>
    </location>
</feature>
<proteinExistence type="predicted"/>
<name>A0A0F9TCH4_9ZZZZ</name>
<keyword evidence="1" id="KW-1133">Transmembrane helix</keyword>
<evidence type="ECO:0008006" key="3">
    <source>
        <dbReference type="Google" id="ProtNLM"/>
    </source>
</evidence>
<evidence type="ECO:0000313" key="2">
    <source>
        <dbReference type="EMBL" id="KKN78940.1"/>
    </source>
</evidence>
<keyword evidence="1" id="KW-0812">Transmembrane</keyword>
<protein>
    <recommendedName>
        <fullName evidence="3">DUF2759 domain-containing protein</fullName>
    </recommendedName>
</protein>
<dbReference type="AlphaFoldDB" id="A0A0F9TCH4"/>